<feature type="compositionally biased region" description="Basic and acidic residues" evidence="1">
    <location>
        <begin position="340"/>
        <end position="353"/>
    </location>
</feature>
<protein>
    <submittedName>
        <fullName evidence="2">Uncharacterized protein</fullName>
    </submittedName>
</protein>
<comment type="caution">
    <text evidence="2">The sequence shown here is derived from an EMBL/GenBank/DDBJ whole genome shotgun (WGS) entry which is preliminary data.</text>
</comment>
<feature type="compositionally biased region" description="Low complexity" evidence="1">
    <location>
        <begin position="236"/>
        <end position="249"/>
    </location>
</feature>
<dbReference type="AlphaFoldDB" id="A0A1R1YEP5"/>
<feature type="region of interest" description="Disordered" evidence="1">
    <location>
        <begin position="319"/>
        <end position="414"/>
    </location>
</feature>
<evidence type="ECO:0000256" key="1">
    <source>
        <dbReference type="SAM" id="MobiDB-lite"/>
    </source>
</evidence>
<accession>A0A1R1YEP5</accession>
<sequence>MMDQEDTNQVPVSQETVKELTEMVRKLLNERGRNPEPEDPYVTTRVPLTDLTVYPELIEALPSIEEDFFRTPLTEEERKEAIHSCPRSSSMNYHPPPLNDSASSAVKKADACLHEIQVALAQATRPIDYYVHRIIQDNPQANSDDPHILFANTMRVLLADIAATVTQGRLDNLHKGMELPGKPQQLIEPETKPLMDQEKLDALIASKKPEKRSRVRKPFRGRQQYGTQNITGSKIAQAQTTEAATTPATVNNPPSQSHDWPLGRGPTRDVQVSMEPNYGQKIGPQHRRERVLNSLQKIGTAKQGFREIQKRCEMLNEEFAESPKSDNDGSTTTDTSPKTPQEENGSRRARSTDNRSGVSIDQESDRGSEDTRSGILQQSVRNTKDYRGTQTSLGPEETESPYWENDSEEPRDFHRQGASNVNCISPWMPHVTPTLGAEEYMSVEEESMNIDGDIDRAGNSESTILGHSTDIMEWPVISPRDTRARSFYGFERFGMRNICGIQVLLRIMKSIGGVDAHKRQRIIENIIRSSN</sequence>
<keyword evidence="3" id="KW-1185">Reference proteome</keyword>
<name>A0A1R1YEP5_9FUNG</name>
<proteinExistence type="predicted"/>
<reference evidence="3" key="1">
    <citation type="submission" date="2017-01" db="EMBL/GenBank/DDBJ databases">
        <authorList>
            <person name="Wang Y."/>
            <person name="White M."/>
            <person name="Kvist S."/>
            <person name="Moncalvo J.-M."/>
        </authorList>
    </citation>
    <scope>NUCLEOTIDE SEQUENCE [LARGE SCALE GENOMIC DNA]</scope>
    <source>
        <strain evidence="3">ID-206-W2</strain>
    </source>
</reference>
<feature type="region of interest" description="Disordered" evidence="1">
    <location>
        <begin position="79"/>
        <end position="102"/>
    </location>
</feature>
<feature type="compositionally biased region" description="Basic and acidic residues" evidence="1">
    <location>
        <begin position="363"/>
        <end position="372"/>
    </location>
</feature>
<evidence type="ECO:0000313" key="2">
    <source>
        <dbReference type="EMBL" id="OMJ25374.1"/>
    </source>
</evidence>
<gene>
    <name evidence="2" type="ORF">AYI69_g4319</name>
</gene>
<organism evidence="2 3">
    <name type="scientific">Smittium culicis</name>
    <dbReference type="NCBI Taxonomy" id="133412"/>
    <lineage>
        <taxon>Eukaryota</taxon>
        <taxon>Fungi</taxon>
        <taxon>Fungi incertae sedis</taxon>
        <taxon>Zoopagomycota</taxon>
        <taxon>Kickxellomycotina</taxon>
        <taxon>Harpellomycetes</taxon>
        <taxon>Harpellales</taxon>
        <taxon>Legeriomycetaceae</taxon>
        <taxon>Smittium</taxon>
    </lineage>
</organism>
<dbReference type="OrthoDB" id="5545891at2759"/>
<evidence type="ECO:0000313" key="3">
    <source>
        <dbReference type="Proteomes" id="UP000187429"/>
    </source>
</evidence>
<dbReference type="EMBL" id="LSSM01001654">
    <property type="protein sequence ID" value="OMJ25374.1"/>
    <property type="molecule type" value="Genomic_DNA"/>
</dbReference>
<dbReference type="Proteomes" id="UP000187429">
    <property type="component" value="Unassembled WGS sequence"/>
</dbReference>
<feature type="region of interest" description="Disordered" evidence="1">
    <location>
        <begin position="227"/>
        <end position="270"/>
    </location>
</feature>